<gene>
    <name evidence="2" type="primary">57</name>
    <name evidence="2" type="ORF">PBI_PATRICKSTAR_57</name>
</gene>
<evidence type="ECO:0000259" key="1">
    <source>
        <dbReference type="Pfam" id="PF12728"/>
    </source>
</evidence>
<proteinExistence type="predicted"/>
<dbReference type="InterPro" id="IPR010093">
    <property type="entry name" value="SinI_DNA-bd"/>
</dbReference>
<dbReference type="EMBL" id="KU998252">
    <property type="protein sequence ID" value="ANA87291.1"/>
    <property type="molecule type" value="Genomic_DNA"/>
</dbReference>
<sequence>MSKENGTEGLSVETMPELCTVDELAEFFRITRPTALKWLKENQLPEAFKIGGRWRIPKENILALAHSMYGKKD</sequence>
<protein>
    <submittedName>
        <fullName evidence="2">Helix-turn-helix DNA binding protein</fullName>
    </submittedName>
</protein>
<dbReference type="InterPro" id="IPR041657">
    <property type="entry name" value="HTH_17"/>
</dbReference>
<evidence type="ECO:0000313" key="2">
    <source>
        <dbReference type="EMBL" id="ANA87291.1"/>
    </source>
</evidence>
<reference evidence="2 3" key="1">
    <citation type="submission" date="2016-03" db="EMBL/GenBank/DDBJ databases">
        <authorList>
            <person name="Rimple P."/>
            <person name="Montgomery M.T."/>
            <person name="Guerrero C.A."/>
            <person name="Mavrich T.N."/>
            <person name="Pope W.H."/>
            <person name="Garlena R.A."/>
            <person name="Russell D.A."/>
            <person name="Jacobs-Sera D."/>
            <person name="Hendrix R.W."/>
            <person name="Hatfull G.F."/>
        </authorList>
    </citation>
    <scope>NUCLEOTIDE SEQUENCE [LARGE SCALE GENOMIC DNA]</scope>
</reference>
<dbReference type="Proteomes" id="UP000229511">
    <property type="component" value="Genome"/>
</dbReference>
<dbReference type="SUPFAM" id="SSF46955">
    <property type="entry name" value="Putative DNA-binding domain"/>
    <property type="match status" value="1"/>
</dbReference>
<accession>A0A160DGY6</accession>
<organism evidence="2 3">
    <name type="scientific">Gordonia phage PatrickStar</name>
    <dbReference type="NCBI Taxonomy" id="1838076"/>
    <lineage>
        <taxon>Viruses</taxon>
        <taxon>Duplodnaviria</taxon>
        <taxon>Heunggongvirae</taxon>
        <taxon>Uroviricota</taxon>
        <taxon>Caudoviricetes</taxon>
        <taxon>Orchidvirus</taxon>
        <taxon>Orchidvirus orchid</taxon>
    </lineage>
</organism>
<dbReference type="NCBIfam" id="TIGR01764">
    <property type="entry name" value="excise"/>
    <property type="match status" value="1"/>
</dbReference>
<dbReference type="Pfam" id="PF12728">
    <property type="entry name" value="HTH_17"/>
    <property type="match status" value="1"/>
</dbReference>
<evidence type="ECO:0000313" key="3">
    <source>
        <dbReference type="Proteomes" id="UP000229511"/>
    </source>
</evidence>
<name>A0A160DGY6_9CAUD</name>
<dbReference type="InterPro" id="IPR009061">
    <property type="entry name" value="DNA-bd_dom_put_sf"/>
</dbReference>
<dbReference type="GO" id="GO:0003677">
    <property type="term" value="F:DNA binding"/>
    <property type="evidence" value="ECO:0007669"/>
    <property type="project" value="InterPro"/>
</dbReference>
<feature type="domain" description="Helix-turn-helix" evidence="1">
    <location>
        <begin position="18"/>
        <end position="65"/>
    </location>
</feature>